<dbReference type="InterPro" id="IPR011009">
    <property type="entry name" value="Kinase-like_dom_sf"/>
</dbReference>
<dbReference type="EMBL" id="JAQQWM010000003">
    <property type="protein sequence ID" value="KAK8071822.1"/>
    <property type="molecule type" value="Genomic_DNA"/>
</dbReference>
<keyword evidence="2" id="KW-1185">Reference proteome</keyword>
<dbReference type="SUPFAM" id="SSF56112">
    <property type="entry name" value="Protein kinase-like (PK-like)"/>
    <property type="match status" value="1"/>
</dbReference>
<dbReference type="Proteomes" id="UP001446871">
    <property type="component" value="Unassembled WGS sequence"/>
</dbReference>
<sequence length="385" mass="43370">MADSNPPPTNDLKVLAIKEVSEIDGFIVRARLDGLIRYLHITHAAAEYFPVDWDEDQTGNGLLLPLGGEYPPDQKCLLLRRPNDSDNLGPDDIDDYPTVGKVNVRLTGVNAPSDIVDSFDYDELIATSNQKVPSERLNLRLSEDRLLRVRKSDDLIKDGTEAPSYLMKLSEFPDEWPRPGQQSLFRKMTSWFSAMPEGPKAVDNEPHSYDRDMEHKMLMHSQITEALDLADGPYTLVPDIEGVVIEKGRGPVGLLTEWIPGAGNNENGAPSFRDILRGLRDNAGSTGGKWRLSDQDRQACRAALRAFHDLGLVHGQPYPNHFLRRPDGTITLVDFSRSDRLNLVIASKRVGEERRKDAEMRTLDRWLALNETSKPWEINMAMNYL</sequence>
<evidence type="ECO:0000313" key="2">
    <source>
        <dbReference type="Proteomes" id="UP001446871"/>
    </source>
</evidence>
<proteinExistence type="predicted"/>
<evidence type="ECO:0008006" key="3">
    <source>
        <dbReference type="Google" id="ProtNLM"/>
    </source>
</evidence>
<accession>A0ABR1VKS1</accession>
<reference evidence="1 2" key="1">
    <citation type="submission" date="2023-01" db="EMBL/GenBank/DDBJ databases">
        <title>Analysis of 21 Apiospora genomes using comparative genomics revels a genus with tremendous synthesis potential of carbohydrate active enzymes and secondary metabolites.</title>
        <authorList>
            <person name="Sorensen T."/>
        </authorList>
    </citation>
    <scope>NUCLEOTIDE SEQUENCE [LARGE SCALE GENOMIC DNA]</scope>
    <source>
        <strain evidence="1 2">CBS 83171</strain>
    </source>
</reference>
<comment type="caution">
    <text evidence="1">The sequence shown here is derived from an EMBL/GenBank/DDBJ whole genome shotgun (WGS) entry which is preliminary data.</text>
</comment>
<gene>
    <name evidence="1" type="ORF">PG996_005170</name>
</gene>
<organism evidence="1 2">
    <name type="scientific">Apiospora saccharicola</name>
    <dbReference type="NCBI Taxonomy" id="335842"/>
    <lineage>
        <taxon>Eukaryota</taxon>
        <taxon>Fungi</taxon>
        <taxon>Dikarya</taxon>
        <taxon>Ascomycota</taxon>
        <taxon>Pezizomycotina</taxon>
        <taxon>Sordariomycetes</taxon>
        <taxon>Xylariomycetidae</taxon>
        <taxon>Amphisphaeriales</taxon>
        <taxon>Apiosporaceae</taxon>
        <taxon>Apiospora</taxon>
    </lineage>
</organism>
<evidence type="ECO:0000313" key="1">
    <source>
        <dbReference type="EMBL" id="KAK8071822.1"/>
    </source>
</evidence>
<name>A0ABR1VKS1_9PEZI</name>
<protein>
    <recommendedName>
        <fullName evidence="3">Protein kinase domain-containing protein</fullName>
    </recommendedName>
</protein>